<organism evidence="1 2">
    <name type="scientific">Oceanipulchritudo coccoides</name>
    <dbReference type="NCBI Taxonomy" id="2706888"/>
    <lineage>
        <taxon>Bacteria</taxon>
        <taxon>Pseudomonadati</taxon>
        <taxon>Verrucomicrobiota</taxon>
        <taxon>Opitutia</taxon>
        <taxon>Puniceicoccales</taxon>
        <taxon>Oceanipulchritudinaceae</taxon>
        <taxon>Oceanipulchritudo</taxon>
    </lineage>
</organism>
<evidence type="ECO:0000313" key="1">
    <source>
        <dbReference type="EMBL" id="NDV61501.1"/>
    </source>
</evidence>
<protein>
    <submittedName>
        <fullName evidence="1">DUF4440 domain-containing protein</fullName>
    </submittedName>
</protein>
<dbReference type="SUPFAM" id="SSF54427">
    <property type="entry name" value="NTF2-like"/>
    <property type="match status" value="1"/>
</dbReference>
<dbReference type="RefSeq" id="WP_163962497.1">
    <property type="nucleotide sequence ID" value="NZ_JAAGNX010000001.1"/>
</dbReference>
<dbReference type="EMBL" id="JAAGNX010000001">
    <property type="protein sequence ID" value="NDV61501.1"/>
    <property type="molecule type" value="Genomic_DNA"/>
</dbReference>
<gene>
    <name evidence="1" type="ORF">G0Q06_03460</name>
</gene>
<dbReference type="AlphaFoldDB" id="A0A6B2LY17"/>
<accession>A0A6B2LY17</accession>
<proteinExistence type="predicted"/>
<reference evidence="1 2" key="1">
    <citation type="submission" date="2020-02" db="EMBL/GenBank/DDBJ databases">
        <title>Albibacoteraceae fam. nov., the first described family within the subdivision 4 Verrucomicrobia.</title>
        <authorList>
            <person name="Xi F."/>
        </authorList>
    </citation>
    <scope>NUCLEOTIDE SEQUENCE [LARGE SCALE GENOMIC DNA]</scope>
    <source>
        <strain evidence="1 2">CK1056</strain>
    </source>
</reference>
<evidence type="ECO:0000313" key="2">
    <source>
        <dbReference type="Proteomes" id="UP000478417"/>
    </source>
</evidence>
<dbReference type="InterPro" id="IPR032710">
    <property type="entry name" value="NTF2-like_dom_sf"/>
</dbReference>
<dbReference type="Gene3D" id="3.10.450.50">
    <property type="match status" value="1"/>
</dbReference>
<keyword evidence="2" id="KW-1185">Reference proteome</keyword>
<name>A0A6B2LY17_9BACT</name>
<sequence length="129" mass="14426">MFDTSETLLHAWLDLVNAGDAEGVLALYNREAILQPTFSAGFLGRPKGIRGYFEKLSSREGLRVDLSRDPLIKQKLCESLHSVSGLYTWHFLLHGKETAFEARFSIIVDLSKEAPILHHHSSQVPNPLG</sequence>
<dbReference type="Proteomes" id="UP000478417">
    <property type="component" value="Unassembled WGS sequence"/>
</dbReference>
<comment type="caution">
    <text evidence="1">The sequence shown here is derived from an EMBL/GenBank/DDBJ whole genome shotgun (WGS) entry which is preliminary data.</text>
</comment>